<keyword evidence="5" id="KW-0143">Chaperone</keyword>
<evidence type="ECO:0000256" key="2">
    <source>
        <dbReference type="ARBA" id="ARBA00008571"/>
    </source>
</evidence>
<keyword evidence="7" id="KW-1185">Reference proteome</keyword>
<dbReference type="HOGENOM" id="CLU_103054_2_2_6"/>
<dbReference type="Proteomes" id="UP000061704">
    <property type="component" value="Chromosome"/>
</dbReference>
<evidence type="ECO:0000256" key="5">
    <source>
        <dbReference type="ARBA" id="ARBA00023186"/>
    </source>
</evidence>
<dbReference type="AlphaFoldDB" id="C5WCE9"/>
<dbReference type="PANTHER" id="PTHR39585">
    <property type="entry name" value="FAD ASSEMBLY FACTOR SDHE"/>
    <property type="match status" value="1"/>
</dbReference>
<evidence type="ECO:0000313" key="6">
    <source>
        <dbReference type="EMBL" id="BAH83005.1"/>
    </source>
</evidence>
<name>C5WCE9_9ENTR</name>
<dbReference type="GO" id="GO:0006105">
    <property type="term" value="P:succinate metabolic process"/>
    <property type="evidence" value="ECO:0007669"/>
    <property type="project" value="TreeGrafter"/>
</dbReference>
<comment type="subcellular location">
    <subcellularLocation>
        <location evidence="1">Cytoplasm</location>
    </subcellularLocation>
</comment>
<dbReference type="EMBL" id="AP010872">
    <property type="protein sequence ID" value="BAH83005.1"/>
    <property type="molecule type" value="Genomic_DNA"/>
</dbReference>
<evidence type="ECO:0000256" key="3">
    <source>
        <dbReference type="ARBA" id="ARBA00019418"/>
    </source>
</evidence>
<protein>
    <recommendedName>
        <fullName evidence="3">FAD assembly factor SdhE</fullName>
    </recommendedName>
</protein>
<accession>C5WCE9</accession>
<dbReference type="Pfam" id="PF03937">
    <property type="entry name" value="Sdh5"/>
    <property type="match status" value="1"/>
</dbReference>
<gene>
    <name evidence="6" type="primary">ygfY</name>
    <name evidence="6" type="ORF">ICMP_144</name>
</gene>
<dbReference type="STRING" id="476281.ICMP_144"/>
<dbReference type="OrthoDB" id="9180899at2"/>
<organism evidence="6 7">
    <name type="scientific">Candidatus Ishikawaella capsulata Mpkobe</name>
    <dbReference type="NCBI Taxonomy" id="476281"/>
    <lineage>
        <taxon>Bacteria</taxon>
        <taxon>Pseudomonadati</taxon>
        <taxon>Pseudomonadota</taxon>
        <taxon>Gammaproteobacteria</taxon>
        <taxon>Enterobacterales</taxon>
        <taxon>Enterobacteriaceae</taxon>
        <taxon>Candidatus Ishikawella</taxon>
    </lineage>
</organism>
<dbReference type="InterPro" id="IPR036714">
    <property type="entry name" value="SDH_sf"/>
</dbReference>
<comment type="similarity">
    <text evidence="2">Belongs to the SdhE FAD assembly factor family.</text>
</comment>
<keyword evidence="4" id="KW-0963">Cytoplasm</keyword>
<evidence type="ECO:0000256" key="4">
    <source>
        <dbReference type="ARBA" id="ARBA00022490"/>
    </source>
</evidence>
<sequence>MKNNEKSRILWACRRGMLELDIIIMRFFKKKYDHISYHQQKLFIELLKCDDIDLFNWIINRHKPQNIKLQHIIQLIHQNNSLYYI</sequence>
<reference evidence="6 7" key="1">
    <citation type="journal article" date="2011" name="Genome Biol. Evol.">
        <title>Reductive evolution of bacterial genome in insect gut environment.</title>
        <authorList>
            <person name="Nikoh N."/>
            <person name="Hosokawa T."/>
            <person name="Ohshima K."/>
            <person name="Hattori M."/>
            <person name="Fukatsu T."/>
        </authorList>
    </citation>
    <scope>NUCLEOTIDE SEQUENCE [LARGE SCALE GENOMIC DNA]</scope>
    <source>
        <strain evidence="6 7">Mpkobe</strain>
    </source>
</reference>
<dbReference type="InterPro" id="IPR050531">
    <property type="entry name" value="SdhE_FAD_assembly_factor"/>
</dbReference>
<dbReference type="GO" id="GO:0005737">
    <property type="term" value="C:cytoplasm"/>
    <property type="evidence" value="ECO:0007669"/>
    <property type="project" value="UniProtKB-SubCell"/>
</dbReference>
<evidence type="ECO:0000256" key="1">
    <source>
        <dbReference type="ARBA" id="ARBA00004496"/>
    </source>
</evidence>
<dbReference type="Gene3D" id="1.10.150.250">
    <property type="entry name" value="Flavinator of succinate dehydrogenase"/>
    <property type="match status" value="1"/>
</dbReference>
<dbReference type="InterPro" id="IPR005631">
    <property type="entry name" value="SDH"/>
</dbReference>
<dbReference type="RefSeq" id="WP_041068831.1">
    <property type="nucleotide sequence ID" value="NZ_AP010872.1"/>
</dbReference>
<dbReference type="KEGG" id="icp:ICMP_144"/>
<proteinExistence type="inferred from homology"/>
<dbReference type="SUPFAM" id="SSF109910">
    <property type="entry name" value="YgfY-like"/>
    <property type="match status" value="1"/>
</dbReference>
<dbReference type="PANTHER" id="PTHR39585:SF1">
    <property type="entry name" value="FAD ASSEMBLY FACTOR SDHE"/>
    <property type="match status" value="1"/>
</dbReference>
<evidence type="ECO:0000313" key="7">
    <source>
        <dbReference type="Proteomes" id="UP000061704"/>
    </source>
</evidence>